<feature type="coiled-coil region" evidence="10">
    <location>
        <begin position="204"/>
        <end position="231"/>
    </location>
</feature>
<protein>
    <submittedName>
        <fullName evidence="13">DNA repair protein complementing XP-A cells</fullName>
    </submittedName>
</protein>
<dbReference type="GO" id="GO:0070914">
    <property type="term" value="P:UV-damage excision repair"/>
    <property type="evidence" value="ECO:0007669"/>
    <property type="project" value="TreeGrafter"/>
</dbReference>
<keyword evidence="8" id="KW-0234">DNA repair</keyword>
<dbReference type="Pfam" id="PF01286">
    <property type="entry name" value="XPA_N"/>
    <property type="match status" value="1"/>
</dbReference>
<evidence type="ECO:0000256" key="7">
    <source>
        <dbReference type="ARBA" id="ARBA00023125"/>
    </source>
</evidence>
<dbReference type="InterPro" id="IPR000465">
    <property type="entry name" value="XPA/RAD14"/>
</dbReference>
<dbReference type="NCBIfam" id="TIGR00598">
    <property type="entry name" value="rad14"/>
    <property type="match status" value="1"/>
</dbReference>
<dbReference type="Pfam" id="PF05181">
    <property type="entry name" value="XPA_C"/>
    <property type="match status" value="1"/>
</dbReference>
<organism evidence="13">
    <name type="scientific">Brachionus koreanus</name>
    <dbReference type="NCBI Taxonomy" id="1199090"/>
    <lineage>
        <taxon>Eukaryota</taxon>
        <taxon>Metazoa</taxon>
        <taxon>Spiralia</taxon>
        <taxon>Gnathifera</taxon>
        <taxon>Rotifera</taxon>
        <taxon>Eurotatoria</taxon>
        <taxon>Monogononta</taxon>
        <taxon>Pseudotrocha</taxon>
        <taxon>Ploima</taxon>
        <taxon>Brachionidae</taxon>
        <taxon>Brachionus</taxon>
    </lineage>
</organism>
<feature type="compositionally biased region" description="Basic and acidic residues" evidence="11">
    <location>
        <begin position="13"/>
        <end position="25"/>
    </location>
</feature>
<keyword evidence="9" id="KW-0539">Nucleus</keyword>
<evidence type="ECO:0000256" key="11">
    <source>
        <dbReference type="SAM" id="MobiDB-lite"/>
    </source>
</evidence>
<evidence type="ECO:0000256" key="1">
    <source>
        <dbReference type="ARBA" id="ARBA00004123"/>
    </source>
</evidence>
<dbReference type="GO" id="GO:1901255">
    <property type="term" value="P:nucleotide-excision repair involved in interstrand cross-link repair"/>
    <property type="evidence" value="ECO:0007669"/>
    <property type="project" value="TreeGrafter"/>
</dbReference>
<evidence type="ECO:0000256" key="6">
    <source>
        <dbReference type="ARBA" id="ARBA00022833"/>
    </source>
</evidence>
<dbReference type="GO" id="GO:0006284">
    <property type="term" value="P:base-excision repair"/>
    <property type="evidence" value="ECO:0007669"/>
    <property type="project" value="TreeGrafter"/>
</dbReference>
<keyword evidence="5" id="KW-0863">Zinc-finger</keyword>
<keyword evidence="3" id="KW-0479">Metal-binding</keyword>
<evidence type="ECO:0000259" key="12">
    <source>
        <dbReference type="Pfam" id="PF05181"/>
    </source>
</evidence>
<evidence type="ECO:0000256" key="2">
    <source>
        <dbReference type="ARBA" id="ARBA00005548"/>
    </source>
</evidence>
<feature type="domain" description="XPA C-terminal" evidence="12">
    <location>
        <begin position="130"/>
        <end position="181"/>
    </location>
</feature>
<dbReference type="InterPro" id="IPR037129">
    <property type="entry name" value="XPA_sf"/>
</dbReference>
<dbReference type="Gene3D" id="3.90.530.10">
    <property type="entry name" value="XPA C-terminal domain"/>
    <property type="match status" value="1"/>
</dbReference>
<feature type="compositionally biased region" description="Polar residues" evidence="11">
    <location>
        <begin position="1"/>
        <end position="11"/>
    </location>
</feature>
<dbReference type="SUPFAM" id="SSF46955">
    <property type="entry name" value="Putative DNA-binding domain"/>
    <property type="match status" value="1"/>
</dbReference>
<accession>A0A088DID4</accession>
<comment type="subcellular location">
    <subcellularLocation>
        <location evidence="1">Nucleus</location>
    </subcellularLocation>
</comment>
<dbReference type="InterPro" id="IPR009061">
    <property type="entry name" value="DNA-bd_dom_put_sf"/>
</dbReference>
<sequence length="268" mass="31768">MSLTGFTMESSSETEKSPELSQEQKIRIEANRKRALEIREQKEKTAKLAKVMMSTQSKKLVDSGAGFFIDEEELIEEKKKEEIIVEESPLPTQDQHLKCIKCNKSFPFSYLSKNFDLNVCDTCKEINSDEYDLITKTDAKEQFLLKDCDFDFREPTLKFITKKNPHKNRYGEMKLYLKCQIVERAITVHESLEKLDEKKELKLVNLHKTRQRNYEKKLQNLRKEARQGSKKLADFHKHEYGEEHYDDNEDKYFKICKTCSHKIEYEEL</sequence>
<dbReference type="AlphaFoldDB" id="A0A088DID4"/>
<dbReference type="GO" id="GO:0003684">
    <property type="term" value="F:damaged DNA binding"/>
    <property type="evidence" value="ECO:0007669"/>
    <property type="project" value="InterPro"/>
</dbReference>
<feature type="region of interest" description="Disordered" evidence="11">
    <location>
        <begin position="1"/>
        <end position="25"/>
    </location>
</feature>
<dbReference type="InterPro" id="IPR022652">
    <property type="entry name" value="Znf_XPA_CS"/>
</dbReference>
<keyword evidence="10" id="KW-0175">Coiled coil</keyword>
<name>A0A088DID4_9BILA</name>
<dbReference type="GO" id="GO:0008270">
    <property type="term" value="F:zinc ion binding"/>
    <property type="evidence" value="ECO:0007669"/>
    <property type="project" value="UniProtKB-KW"/>
</dbReference>
<dbReference type="EMBL" id="KJ526617">
    <property type="protein sequence ID" value="AIL94186.1"/>
    <property type="molecule type" value="mRNA"/>
</dbReference>
<dbReference type="GO" id="GO:0000715">
    <property type="term" value="P:nucleotide-excision repair, DNA damage recognition"/>
    <property type="evidence" value="ECO:0007669"/>
    <property type="project" value="TreeGrafter"/>
</dbReference>
<evidence type="ECO:0000313" key="13">
    <source>
        <dbReference type="EMBL" id="AIL94186.1"/>
    </source>
</evidence>
<keyword evidence="4" id="KW-0227">DNA damage</keyword>
<keyword evidence="6" id="KW-0862">Zinc</keyword>
<keyword evidence="7" id="KW-0238">DNA-binding</keyword>
<evidence type="ECO:0000256" key="5">
    <source>
        <dbReference type="ARBA" id="ARBA00022771"/>
    </source>
</evidence>
<comment type="similarity">
    <text evidence="2">Belongs to the XPA family.</text>
</comment>
<dbReference type="PANTHER" id="PTHR10142">
    <property type="entry name" value="DNA REPAIR PROTEIN COMPLEMENTING XP-A CELLS"/>
    <property type="match status" value="1"/>
</dbReference>
<evidence type="ECO:0000256" key="8">
    <source>
        <dbReference type="ARBA" id="ARBA00023204"/>
    </source>
</evidence>
<evidence type="ECO:0000256" key="3">
    <source>
        <dbReference type="ARBA" id="ARBA00022723"/>
    </source>
</evidence>
<dbReference type="SUPFAM" id="SSF57716">
    <property type="entry name" value="Glucocorticoid receptor-like (DNA-binding domain)"/>
    <property type="match status" value="1"/>
</dbReference>
<reference evidence="13" key="1">
    <citation type="journal article" date="2014" name="Aquat. Toxicol.">
        <title>Sublethal gamma irradiation affects reproductive impairment and elevates antioxidant enzyme and DNA repair activities in the monogonont rotifer Brachionus koreanus.</title>
        <authorList>
            <person name="Han J."/>
            <person name="Won E.J."/>
            <person name="Kim I.C."/>
            <person name="Yim J.H."/>
            <person name="Lee S.J."/>
            <person name="Lee J.S."/>
        </authorList>
    </citation>
    <scope>NUCLEOTIDE SEQUENCE</scope>
</reference>
<evidence type="ECO:0000256" key="9">
    <source>
        <dbReference type="ARBA" id="ARBA00023242"/>
    </source>
</evidence>
<proteinExistence type="evidence at transcript level"/>
<evidence type="ECO:0000256" key="10">
    <source>
        <dbReference type="SAM" id="Coils"/>
    </source>
</evidence>
<dbReference type="GO" id="GO:0000110">
    <property type="term" value="C:nucleotide-excision repair factor 1 complex"/>
    <property type="evidence" value="ECO:0007669"/>
    <property type="project" value="TreeGrafter"/>
</dbReference>
<dbReference type="InterPro" id="IPR022656">
    <property type="entry name" value="XPA_C"/>
</dbReference>
<evidence type="ECO:0000256" key="4">
    <source>
        <dbReference type="ARBA" id="ARBA00022763"/>
    </source>
</evidence>
<dbReference type="PANTHER" id="PTHR10142:SF0">
    <property type="entry name" value="DNA REPAIR PROTEIN COMPLEMENTING XP-A CELLS"/>
    <property type="match status" value="1"/>
</dbReference>